<dbReference type="KEGG" id="omr:OXIME_001334"/>
<evidence type="ECO:0000256" key="2">
    <source>
        <dbReference type="ARBA" id="ARBA00022692"/>
    </source>
</evidence>
<keyword evidence="2 5" id="KW-0812">Transmembrane</keyword>
<evidence type="ECO:0000256" key="4">
    <source>
        <dbReference type="ARBA" id="ARBA00023136"/>
    </source>
</evidence>
<evidence type="ECO:0000259" key="6">
    <source>
        <dbReference type="PROSITE" id="PS51012"/>
    </source>
</evidence>
<feature type="domain" description="ABC transmembrane type-2" evidence="6">
    <location>
        <begin position="21"/>
        <end position="253"/>
    </location>
</feature>
<organism evidence="7 8">
    <name type="scientific">Oxyplasma meridianum</name>
    <dbReference type="NCBI Taxonomy" id="3073602"/>
    <lineage>
        <taxon>Archaea</taxon>
        <taxon>Methanobacteriati</taxon>
        <taxon>Thermoplasmatota</taxon>
        <taxon>Thermoplasmata</taxon>
        <taxon>Thermoplasmatales</taxon>
        <taxon>Thermoplasmataceae</taxon>
        <taxon>Oxyplasma</taxon>
    </lineage>
</organism>
<evidence type="ECO:0000256" key="1">
    <source>
        <dbReference type="ARBA" id="ARBA00004141"/>
    </source>
</evidence>
<dbReference type="Pfam" id="PF01061">
    <property type="entry name" value="ABC2_membrane"/>
    <property type="match status" value="1"/>
</dbReference>
<dbReference type="InterPro" id="IPR051784">
    <property type="entry name" value="Nod_factor_ABC_transporter"/>
</dbReference>
<reference evidence="7 8" key="1">
    <citation type="submission" date="2023-09" db="EMBL/GenBank/DDBJ databases">
        <authorList>
            <person name="Golyshina O.V."/>
            <person name="Lunev E.A."/>
            <person name="Bargiela R."/>
            <person name="Gaines M.C."/>
            <person name="Daum B."/>
            <person name="Bale N.J."/>
            <person name="Koenen M."/>
            <person name="Sinninghe Damst J.S."/>
            <person name="Yakimov M."/>
            <person name="Golyshin P.N."/>
        </authorList>
    </citation>
    <scope>NUCLEOTIDE SEQUENCE [LARGE SCALE GENOMIC DNA]</scope>
    <source>
        <strain evidence="7 8">M1</strain>
    </source>
</reference>
<feature type="transmembrane region" description="Helical" evidence="5">
    <location>
        <begin position="228"/>
        <end position="250"/>
    </location>
</feature>
<accession>A0AAX4NGZ7</accession>
<dbReference type="GeneID" id="95968071"/>
<feature type="transmembrane region" description="Helical" evidence="5">
    <location>
        <begin position="61"/>
        <end position="82"/>
    </location>
</feature>
<proteinExistence type="predicted"/>
<keyword evidence="8" id="KW-1185">Reference proteome</keyword>
<feature type="transmembrane region" description="Helical" evidence="5">
    <location>
        <begin position="171"/>
        <end position="192"/>
    </location>
</feature>
<protein>
    <submittedName>
        <fullName evidence="7">ABC transporter permease</fullName>
    </submittedName>
</protein>
<keyword evidence="4 5" id="KW-0472">Membrane</keyword>
<sequence>MKAPAFIRLAIRNIVVNTDPGTIFFMLGLPAFYFLVLGTMFQSIVPGVQVNGSLVSYTKFLAPGIVGMQALTAGNIGGSMLWSDRRWHMFEQLMVGPFRRLDYLLGILVISTVFTFGGSAIMLILAHFVSGSFILTVPSLAFTFLALILGSFLFTSLFLIIAILVRTLQTYNVLTILIYFFLDFASTAFYPITNSTPVVLRYISMVNPLSYITNIIRSSIDYGYVNSILTESLILFAITLVIMIISLRMYSRLKTVA</sequence>
<feature type="transmembrane region" description="Helical" evidence="5">
    <location>
        <begin position="21"/>
        <end position="41"/>
    </location>
</feature>
<dbReference type="GO" id="GO:0140359">
    <property type="term" value="F:ABC-type transporter activity"/>
    <property type="evidence" value="ECO:0007669"/>
    <property type="project" value="InterPro"/>
</dbReference>
<feature type="transmembrane region" description="Helical" evidence="5">
    <location>
        <begin position="103"/>
        <end position="128"/>
    </location>
</feature>
<dbReference type="GO" id="GO:0043190">
    <property type="term" value="C:ATP-binding cassette (ABC) transporter complex"/>
    <property type="evidence" value="ECO:0007669"/>
    <property type="project" value="InterPro"/>
</dbReference>
<comment type="subcellular location">
    <subcellularLocation>
        <location evidence="1">Membrane</location>
        <topology evidence="1">Multi-pass membrane protein</topology>
    </subcellularLocation>
</comment>
<dbReference type="EMBL" id="CP133772">
    <property type="protein sequence ID" value="WYY00751.1"/>
    <property type="molecule type" value="Genomic_DNA"/>
</dbReference>
<dbReference type="InterPro" id="IPR013525">
    <property type="entry name" value="ABC2_TM"/>
</dbReference>
<gene>
    <name evidence="7" type="ORF">OXIME_001334</name>
</gene>
<dbReference type="InterPro" id="IPR047817">
    <property type="entry name" value="ABC2_TM_bact-type"/>
</dbReference>
<feature type="transmembrane region" description="Helical" evidence="5">
    <location>
        <begin position="140"/>
        <end position="164"/>
    </location>
</feature>
<dbReference type="PANTHER" id="PTHR43229">
    <property type="entry name" value="NODULATION PROTEIN J"/>
    <property type="match status" value="1"/>
</dbReference>
<dbReference type="AlphaFoldDB" id="A0AAX4NGZ7"/>
<dbReference type="PROSITE" id="PS51012">
    <property type="entry name" value="ABC_TM2"/>
    <property type="match status" value="1"/>
</dbReference>
<dbReference type="PIRSF" id="PIRSF006648">
    <property type="entry name" value="DrrB"/>
    <property type="match status" value="1"/>
</dbReference>
<dbReference type="InterPro" id="IPR000412">
    <property type="entry name" value="ABC_2_transport"/>
</dbReference>
<name>A0AAX4NGZ7_9ARCH</name>
<dbReference type="RefSeq" id="WP_393971081.1">
    <property type="nucleotide sequence ID" value="NZ_CP133772.1"/>
</dbReference>
<keyword evidence="3 5" id="KW-1133">Transmembrane helix</keyword>
<dbReference type="Proteomes" id="UP001451606">
    <property type="component" value="Chromosome"/>
</dbReference>
<dbReference type="PANTHER" id="PTHR43229:SF2">
    <property type="entry name" value="NODULATION PROTEIN J"/>
    <property type="match status" value="1"/>
</dbReference>
<evidence type="ECO:0000256" key="5">
    <source>
        <dbReference type="SAM" id="Phobius"/>
    </source>
</evidence>
<evidence type="ECO:0000313" key="7">
    <source>
        <dbReference type="EMBL" id="WYY00751.1"/>
    </source>
</evidence>
<evidence type="ECO:0000313" key="8">
    <source>
        <dbReference type="Proteomes" id="UP001451606"/>
    </source>
</evidence>
<evidence type="ECO:0000256" key="3">
    <source>
        <dbReference type="ARBA" id="ARBA00022989"/>
    </source>
</evidence>